<gene>
    <name evidence="1" type="ORF">RirG_062340</name>
</gene>
<organism evidence="1 2">
    <name type="scientific">Rhizophagus irregularis (strain DAOM 197198w)</name>
    <name type="common">Glomus intraradices</name>
    <dbReference type="NCBI Taxonomy" id="1432141"/>
    <lineage>
        <taxon>Eukaryota</taxon>
        <taxon>Fungi</taxon>
        <taxon>Fungi incertae sedis</taxon>
        <taxon>Mucoromycota</taxon>
        <taxon>Glomeromycotina</taxon>
        <taxon>Glomeromycetes</taxon>
        <taxon>Glomerales</taxon>
        <taxon>Glomeraceae</taxon>
        <taxon>Rhizophagus</taxon>
    </lineage>
</organism>
<dbReference type="Proteomes" id="UP000022910">
    <property type="component" value="Unassembled WGS sequence"/>
</dbReference>
<proteinExistence type="predicted"/>
<reference evidence="1 2" key="1">
    <citation type="submission" date="2014-02" db="EMBL/GenBank/DDBJ databases">
        <title>Single nucleus genome sequencing reveals high similarity among nuclei of an endomycorrhizal fungus.</title>
        <authorList>
            <person name="Lin K."/>
            <person name="Geurts R."/>
            <person name="Zhang Z."/>
            <person name="Limpens E."/>
            <person name="Saunders D.G."/>
            <person name="Mu D."/>
            <person name="Pang E."/>
            <person name="Cao H."/>
            <person name="Cha H."/>
            <person name="Lin T."/>
            <person name="Zhou Q."/>
            <person name="Shang Y."/>
            <person name="Li Y."/>
            <person name="Ivanov S."/>
            <person name="Sharma T."/>
            <person name="Velzen R.V."/>
            <person name="Ruijter N.D."/>
            <person name="Aanen D.K."/>
            <person name="Win J."/>
            <person name="Kamoun S."/>
            <person name="Bisseling T."/>
            <person name="Huang S."/>
        </authorList>
    </citation>
    <scope>NUCLEOTIDE SEQUENCE [LARGE SCALE GENOMIC DNA]</scope>
    <source>
        <strain evidence="2">DAOM197198w</strain>
    </source>
</reference>
<dbReference type="STRING" id="1432141.A0A015K0R3"/>
<name>A0A015K0R3_RHIIW</name>
<sequence>MEGVNWLGCTVHTLQLVVGKGMKPAEVLIARAKQLINFFMRPKQSERFKDVQSRFPELADELELQITLQNTEEDNEENEQEKIKPSNISKYLHLIANSPTC</sequence>
<keyword evidence="2" id="KW-1185">Reference proteome</keyword>
<dbReference type="EMBL" id="JEMT01014810">
    <property type="protein sequence ID" value="EXX73200.1"/>
    <property type="molecule type" value="Genomic_DNA"/>
</dbReference>
<protein>
    <submittedName>
        <fullName evidence="1">Uncharacterized protein</fullName>
    </submittedName>
</protein>
<evidence type="ECO:0000313" key="1">
    <source>
        <dbReference type="EMBL" id="EXX73200.1"/>
    </source>
</evidence>
<accession>A0A015K0R3</accession>
<comment type="caution">
    <text evidence="1">The sequence shown here is derived from an EMBL/GenBank/DDBJ whole genome shotgun (WGS) entry which is preliminary data.</text>
</comment>
<evidence type="ECO:0000313" key="2">
    <source>
        <dbReference type="Proteomes" id="UP000022910"/>
    </source>
</evidence>
<dbReference type="AlphaFoldDB" id="A0A015K0R3"/>
<dbReference type="HOGENOM" id="CLU_2293217_0_0_1"/>